<dbReference type="GO" id="GO:0042910">
    <property type="term" value="F:xenobiotic transmembrane transporter activity"/>
    <property type="evidence" value="ECO:0007669"/>
    <property type="project" value="InterPro"/>
</dbReference>
<evidence type="ECO:0000256" key="3">
    <source>
        <dbReference type="ARBA" id="ARBA00022448"/>
    </source>
</evidence>
<protein>
    <recommendedName>
        <fullName evidence="2">Multidrug resistance protein NorM</fullName>
    </recommendedName>
    <alternativeName>
        <fullName evidence="8">Na(+)/drug antiporter</fullName>
    </alternativeName>
</protein>
<feature type="transmembrane region" description="Helical" evidence="9">
    <location>
        <begin position="12"/>
        <end position="34"/>
    </location>
</feature>
<feature type="transmembrane region" description="Helical" evidence="9">
    <location>
        <begin position="412"/>
        <end position="430"/>
    </location>
</feature>
<dbReference type="PANTHER" id="PTHR42925:SF2">
    <property type="entry name" value="NA+ DRIVEN MULTIDRUG EFFLUX PUMP"/>
    <property type="match status" value="1"/>
</dbReference>
<keyword evidence="3" id="KW-0813">Transport</keyword>
<comment type="subcellular location">
    <subcellularLocation>
        <location evidence="1">Cell inner membrane</location>
        <topology evidence="1">Multi-pass membrane protein</topology>
    </subcellularLocation>
</comment>
<evidence type="ECO:0000256" key="8">
    <source>
        <dbReference type="ARBA" id="ARBA00030855"/>
    </source>
</evidence>
<feature type="transmembrane region" description="Helical" evidence="9">
    <location>
        <begin position="158"/>
        <end position="181"/>
    </location>
</feature>
<dbReference type="NCBIfam" id="TIGR00797">
    <property type="entry name" value="matE"/>
    <property type="match status" value="1"/>
</dbReference>
<dbReference type="GO" id="GO:0015297">
    <property type="term" value="F:antiporter activity"/>
    <property type="evidence" value="ECO:0007669"/>
    <property type="project" value="InterPro"/>
</dbReference>
<feature type="transmembrane region" description="Helical" evidence="9">
    <location>
        <begin position="272"/>
        <end position="292"/>
    </location>
</feature>
<evidence type="ECO:0000256" key="5">
    <source>
        <dbReference type="ARBA" id="ARBA00022692"/>
    </source>
</evidence>
<evidence type="ECO:0000256" key="2">
    <source>
        <dbReference type="ARBA" id="ARBA00013489"/>
    </source>
</evidence>
<comment type="caution">
    <text evidence="10">The sequence shown here is derived from an EMBL/GenBank/DDBJ whole genome shotgun (WGS) entry which is preliminary data.</text>
</comment>
<keyword evidence="6 9" id="KW-1133">Transmembrane helix</keyword>
<dbReference type="InterPro" id="IPR047135">
    <property type="entry name" value="YsiQ"/>
</dbReference>
<feature type="transmembrane region" description="Helical" evidence="9">
    <location>
        <begin position="86"/>
        <end position="112"/>
    </location>
</feature>
<feature type="transmembrane region" description="Helical" evidence="9">
    <location>
        <begin position="312"/>
        <end position="328"/>
    </location>
</feature>
<evidence type="ECO:0000256" key="6">
    <source>
        <dbReference type="ARBA" id="ARBA00022989"/>
    </source>
</evidence>
<dbReference type="PANTHER" id="PTHR42925">
    <property type="entry name" value="MULTIDRUG AND TOXIN EFFLUX PROTEIN MATE FAMILY"/>
    <property type="match status" value="1"/>
</dbReference>
<feature type="transmembrane region" description="Helical" evidence="9">
    <location>
        <begin position="54"/>
        <end position="74"/>
    </location>
</feature>
<dbReference type="GO" id="GO:0005886">
    <property type="term" value="C:plasma membrane"/>
    <property type="evidence" value="ECO:0007669"/>
    <property type="project" value="UniProtKB-SubCell"/>
</dbReference>
<proteinExistence type="predicted"/>
<dbReference type="PIRSF" id="PIRSF006603">
    <property type="entry name" value="DinF"/>
    <property type="match status" value="1"/>
</dbReference>
<dbReference type="EMBL" id="WWEU01000019">
    <property type="protein sequence ID" value="MYM61716.1"/>
    <property type="molecule type" value="Genomic_DNA"/>
</dbReference>
<feature type="transmembrane region" description="Helical" evidence="9">
    <location>
        <begin position="382"/>
        <end position="400"/>
    </location>
</feature>
<evidence type="ECO:0000256" key="9">
    <source>
        <dbReference type="SAM" id="Phobius"/>
    </source>
</evidence>
<keyword evidence="7 9" id="KW-0472">Membrane</keyword>
<feature type="transmembrane region" description="Helical" evidence="9">
    <location>
        <begin position="187"/>
        <end position="210"/>
    </location>
</feature>
<dbReference type="RefSeq" id="WP_160933320.1">
    <property type="nucleotide sequence ID" value="NZ_WWEU01000019.1"/>
</dbReference>
<reference evidence="10 11" key="1">
    <citation type="submission" date="2020-01" db="EMBL/GenBank/DDBJ databases">
        <title>Draft Genome Sequence of Vibrio sp. strain OCN044, Isolated from a Healthy Coral at Palmyra Atoll.</title>
        <authorList>
            <person name="Videau P."/>
            <person name="Loughran R."/>
            <person name="Esquivel A."/>
            <person name="Deadmond M."/>
            <person name="Paddock B.E."/>
            <person name="Saw J.H."/>
            <person name="Ushijima B."/>
        </authorList>
    </citation>
    <scope>NUCLEOTIDE SEQUENCE [LARGE SCALE GENOMIC DNA]</scope>
    <source>
        <strain evidence="10 11">OCN044</strain>
    </source>
</reference>
<evidence type="ECO:0000313" key="11">
    <source>
        <dbReference type="Proteomes" id="UP000478571"/>
    </source>
</evidence>
<keyword evidence="4" id="KW-1003">Cell membrane</keyword>
<evidence type="ECO:0000256" key="4">
    <source>
        <dbReference type="ARBA" id="ARBA00022475"/>
    </source>
</evidence>
<dbReference type="AlphaFoldDB" id="A0A6L8M2D6"/>
<keyword evidence="5 9" id="KW-0812">Transmembrane</keyword>
<dbReference type="Pfam" id="PF01554">
    <property type="entry name" value="MatE"/>
    <property type="match status" value="2"/>
</dbReference>
<sequence>MSQFERKSLFRLTLPLFLFTFISIGVTFVDTILLSGYSDNLAAAVSLANQILGVAYDVSGLLSVGALILISQHLGRDEVDKAKNIAVIAVQGSLVLGGAIALVLTLGAGFFADWVNTPDEIRNDVIAYVYIIAGAMVFNGVITSVTAALRGFGRTVEILIMGLVANAVYIFFEYVLIYGHWGFPEMGVYGAALSTLIVRIASIGFLLYVLHAKLQISVFKKPTDFIERVKGIIKISYPSVGEGMSYNVYQLTMVSLIAVLGTTAVLTRSYTLTLTSLLSVISFVISQGNEILVGYDKGSQDNESAYKRANRTAVITGMINMFCAYLIYLNGETLVGLFTQDQDVVNGVVSLLFLSIFLTPLNTINLILFNSLKATGDVNRPVLWNLAITFAIALPLGYVMVRHFDMGVEGLWYVYMVEEAIKAMMMFTLWQSKKWRNLRVLEN</sequence>
<organism evidence="10 11">
    <name type="scientific">Vibrio tetraodonis subsp. pristinus</name>
    <dbReference type="NCBI Taxonomy" id="2695891"/>
    <lineage>
        <taxon>Bacteria</taxon>
        <taxon>Pseudomonadati</taxon>
        <taxon>Pseudomonadota</taxon>
        <taxon>Gammaproteobacteria</taxon>
        <taxon>Vibrionales</taxon>
        <taxon>Vibrionaceae</taxon>
        <taxon>Vibrio</taxon>
    </lineage>
</organism>
<dbReference type="CDD" id="cd13134">
    <property type="entry name" value="MATE_like_8"/>
    <property type="match status" value="1"/>
</dbReference>
<evidence type="ECO:0000313" key="10">
    <source>
        <dbReference type="EMBL" id="MYM61716.1"/>
    </source>
</evidence>
<feature type="transmembrane region" description="Helical" evidence="9">
    <location>
        <begin position="248"/>
        <end position="266"/>
    </location>
</feature>
<feature type="transmembrane region" description="Helical" evidence="9">
    <location>
        <begin position="348"/>
        <end position="370"/>
    </location>
</feature>
<dbReference type="Proteomes" id="UP000478571">
    <property type="component" value="Unassembled WGS sequence"/>
</dbReference>
<dbReference type="InterPro" id="IPR002528">
    <property type="entry name" value="MATE_fam"/>
</dbReference>
<gene>
    <name evidence="10" type="ORF">GTG28_21170</name>
</gene>
<feature type="transmembrane region" description="Helical" evidence="9">
    <location>
        <begin position="127"/>
        <end position="149"/>
    </location>
</feature>
<evidence type="ECO:0000256" key="1">
    <source>
        <dbReference type="ARBA" id="ARBA00004429"/>
    </source>
</evidence>
<name>A0A6L8M2D6_9VIBR</name>
<dbReference type="InterPro" id="IPR048279">
    <property type="entry name" value="MdtK-like"/>
</dbReference>
<accession>A0A6L8M2D6</accession>
<keyword evidence="11" id="KW-1185">Reference proteome</keyword>
<evidence type="ECO:0000256" key="7">
    <source>
        <dbReference type="ARBA" id="ARBA00023136"/>
    </source>
</evidence>